<dbReference type="PRINTS" id="PR01438">
    <property type="entry name" value="UNVRSLSTRESS"/>
</dbReference>
<organism evidence="2 3">
    <name type="scientific">Micractinium conductrix</name>
    <dbReference type="NCBI Taxonomy" id="554055"/>
    <lineage>
        <taxon>Eukaryota</taxon>
        <taxon>Viridiplantae</taxon>
        <taxon>Chlorophyta</taxon>
        <taxon>core chlorophytes</taxon>
        <taxon>Trebouxiophyceae</taxon>
        <taxon>Chlorellales</taxon>
        <taxon>Chlorellaceae</taxon>
        <taxon>Chlorella clade</taxon>
        <taxon>Micractinium</taxon>
    </lineage>
</organism>
<protein>
    <submittedName>
        <fullName evidence="2">Universal stress family</fullName>
    </submittedName>
</protein>
<dbReference type="PANTHER" id="PTHR31964:SF113">
    <property type="entry name" value="USPA DOMAIN-CONTAINING PROTEIN"/>
    <property type="match status" value="1"/>
</dbReference>
<dbReference type="InterPro" id="IPR006015">
    <property type="entry name" value="Universal_stress_UspA"/>
</dbReference>
<dbReference type="AlphaFoldDB" id="A0A2P6V882"/>
<evidence type="ECO:0000313" key="3">
    <source>
        <dbReference type="Proteomes" id="UP000239649"/>
    </source>
</evidence>
<gene>
    <name evidence="2" type="ORF">C2E20_6367</name>
</gene>
<sequence length="174" mass="17858">MAPRNVCIAVDPSETSQHALRWAVRSVINPGDKVSLFTVLHPSPESELKSGVGAVGGGARTAPVAVKPEADPKELQDSTVFLEECKQKVVAEGVKADAVGATVLVAAAGSSADVGREITHTAEACGCESLVMGSRGLGLGKKAMLSMLGVGSVSDYVLHHAPCNVVLFKDKPSA</sequence>
<proteinExistence type="predicted"/>
<dbReference type="InterPro" id="IPR006016">
    <property type="entry name" value="UspA"/>
</dbReference>
<evidence type="ECO:0000313" key="2">
    <source>
        <dbReference type="EMBL" id="PSC70296.1"/>
    </source>
</evidence>
<reference evidence="2 3" key="1">
    <citation type="journal article" date="2018" name="Plant J.">
        <title>Genome sequences of Chlorella sorokiniana UTEX 1602 and Micractinium conductrix SAG 241.80: implications to maltose excretion by a green alga.</title>
        <authorList>
            <person name="Arriola M.B."/>
            <person name="Velmurugan N."/>
            <person name="Zhang Y."/>
            <person name="Plunkett M.H."/>
            <person name="Hondzo H."/>
            <person name="Barney B.M."/>
        </authorList>
    </citation>
    <scope>NUCLEOTIDE SEQUENCE [LARGE SCALE GENOMIC DNA]</scope>
    <source>
        <strain evidence="2 3">SAG 241.80</strain>
    </source>
</reference>
<dbReference type="Pfam" id="PF00582">
    <property type="entry name" value="Usp"/>
    <property type="match status" value="1"/>
</dbReference>
<dbReference type="PANTHER" id="PTHR31964">
    <property type="entry name" value="ADENINE NUCLEOTIDE ALPHA HYDROLASES-LIKE SUPERFAMILY PROTEIN"/>
    <property type="match status" value="1"/>
</dbReference>
<evidence type="ECO:0000259" key="1">
    <source>
        <dbReference type="Pfam" id="PF00582"/>
    </source>
</evidence>
<dbReference type="OrthoDB" id="843225at2759"/>
<feature type="domain" description="UspA" evidence="1">
    <location>
        <begin position="4"/>
        <end position="169"/>
    </location>
</feature>
<dbReference type="CDD" id="cd23659">
    <property type="entry name" value="USP_At3g01520-like"/>
    <property type="match status" value="1"/>
</dbReference>
<comment type="caution">
    <text evidence="2">The sequence shown here is derived from an EMBL/GenBank/DDBJ whole genome shotgun (WGS) entry which is preliminary data.</text>
</comment>
<dbReference type="Gene3D" id="3.40.50.620">
    <property type="entry name" value="HUPs"/>
    <property type="match status" value="1"/>
</dbReference>
<accession>A0A2P6V882</accession>
<dbReference type="SUPFAM" id="SSF52402">
    <property type="entry name" value="Adenine nucleotide alpha hydrolases-like"/>
    <property type="match status" value="1"/>
</dbReference>
<name>A0A2P6V882_9CHLO</name>
<dbReference type="InterPro" id="IPR014729">
    <property type="entry name" value="Rossmann-like_a/b/a_fold"/>
</dbReference>
<keyword evidence="3" id="KW-1185">Reference proteome</keyword>
<dbReference type="EMBL" id="LHPF02000021">
    <property type="protein sequence ID" value="PSC70296.1"/>
    <property type="molecule type" value="Genomic_DNA"/>
</dbReference>
<dbReference type="STRING" id="554055.A0A2P6V882"/>
<dbReference type="Proteomes" id="UP000239649">
    <property type="component" value="Unassembled WGS sequence"/>
</dbReference>